<keyword evidence="1" id="KW-0805">Transcription regulation</keyword>
<dbReference type="Proteomes" id="UP001501116">
    <property type="component" value="Unassembled WGS sequence"/>
</dbReference>
<evidence type="ECO:0000256" key="2">
    <source>
        <dbReference type="ARBA" id="ARBA00023125"/>
    </source>
</evidence>
<keyword evidence="2" id="KW-0238">DNA-binding</keyword>
<reference evidence="5 6" key="1">
    <citation type="journal article" date="2019" name="Int. J. Syst. Evol. Microbiol.">
        <title>The Global Catalogue of Microorganisms (GCM) 10K type strain sequencing project: providing services to taxonomists for standard genome sequencing and annotation.</title>
        <authorList>
            <consortium name="The Broad Institute Genomics Platform"/>
            <consortium name="The Broad Institute Genome Sequencing Center for Infectious Disease"/>
            <person name="Wu L."/>
            <person name="Ma J."/>
        </authorList>
    </citation>
    <scope>NUCLEOTIDE SEQUENCE [LARGE SCALE GENOMIC DNA]</scope>
    <source>
        <strain evidence="5 6">JCM 14545</strain>
    </source>
</reference>
<accession>A0ABN2QGX2</accession>
<dbReference type="SUPFAM" id="SSF46894">
    <property type="entry name" value="C-terminal effector domain of the bipartite response regulators"/>
    <property type="match status" value="1"/>
</dbReference>
<dbReference type="PANTHER" id="PTHR44688">
    <property type="entry name" value="DNA-BINDING TRANSCRIPTIONAL ACTIVATOR DEVR_DOSR"/>
    <property type="match status" value="1"/>
</dbReference>
<dbReference type="InterPro" id="IPR016032">
    <property type="entry name" value="Sig_transdc_resp-reg_C-effctor"/>
</dbReference>
<dbReference type="CDD" id="cd06170">
    <property type="entry name" value="LuxR_C_like"/>
    <property type="match status" value="1"/>
</dbReference>
<dbReference type="Pfam" id="PF00196">
    <property type="entry name" value="GerE"/>
    <property type="match status" value="1"/>
</dbReference>
<evidence type="ECO:0000259" key="4">
    <source>
        <dbReference type="PROSITE" id="PS50043"/>
    </source>
</evidence>
<dbReference type="EMBL" id="BAAANN010000007">
    <property type="protein sequence ID" value="GAA1952121.1"/>
    <property type="molecule type" value="Genomic_DNA"/>
</dbReference>
<evidence type="ECO:0000313" key="5">
    <source>
        <dbReference type="EMBL" id="GAA1952121.1"/>
    </source>
</evidence>
<comment type="caution">
    <text evidence="5">The sequence shown here is derived from an EMBL/GenBank/DDBJ whole genome shotgun (WGS) entry which is preliminary data.</text>
</comment>
<dbReference type="Gene3D" id="1.10.10.10">
    <property type="entry name" value="Winged helix-like DNA-binding domain superfamily/Winged helix DNA-binding domain"/>
    <property type="match status" value="1"/>
</dbReference>
<gene>
    <name evidence="5" type="ORF">GCM10009754_21290</name>
</gene>
<evidence type="ECO:0000256" key="3">
    <source>
        <dbReference type="ARBA" id="ARBA00023163"/>
    </source>
</evidence>
<dbReference type="Gene3D" id="1.25.40.10">
    <property type="entry name" value="Tetratricopeptide repeat domain"/>
    <property type="match status" value="1"/>
</dbReference>
<keyword evidence="3" id="KW-0804">Transcription</keyword>
<dbReference type="InterPro" id="IPR036388">
    <property type="entry name" value="WH-like_DNA-bd_sf"/>
</dbReference>
<dbReference type="InterPro" id="IPR011990">
    <property type="entry name" value="TPR-like_helical_dom_sf"/>
</dbReference>
<protein>
    <submittedName>
        <fullName evidence="5">LuxR family transcriptional regulator</fullName>
    </submittedName>
</protein>
<organism evidence="5 6">
    <name type="scientific">Amycolatopsis minnesotensis</name>
    <dbReference type="NCBI Taxonomy" id="337894"/>
    <lineage>
        <taxon>Bacteria</taxon>
        <taxon>Bacillati</taxon>
        <taxon>Actinomycetota</taxon>
        <taxon>Actinomycetes</taxon>
        <taxon>Pseudonocardiales</taxon>
        <taxon>Pseudonocardiaceae</taxon>
        <taxon>Amycolatopsis</taxon>
    </lineage>
</organism>
<dbReference type="PROSITE" id="PS00622">
    <property type="entry name" value="HTH_LUXR_1"/>
    <property type="match status" value="1"/>
</dbReference>
<evidence type="ECO:0000256" key="1">
    <source>
        <dbReference type="ARBA" id="ARBA00023015"/>
    </source>
</evidence>
<feature type="domain" description="HTH luxR-type" evidence="4">
    <location>
        <begin position="756"/>
        <end position="821"/>
    </location>
</feature>
<dbReference type="SMART" id="SM00421">
    <property type="entry name" value="HTH_LUXR"/>
    <property type="match status" value="1"/>
</dbReference>
<dbReference type="PANTHER" id="PTHR44688:SF16">
    <property type="entry name" value="DNA-BINDING TRANSCRIPTIONAL ACTIVATOR DEVR_DOSR"/>
    <property type="match status" value="1"/>
</dbReference>
<dbReference type="PRINTS" id="PR00038">
    <property type="entry name" value="HTHLUXR"/>
</dbReference>
<dbReference type="PROSITE" id="PS50043">
    <property type="entry name" value="HTH_LUXR_2"/>
    <property type="match status" value="1"/>
</dbReference>
<evidence type="ECO:0000313" key="6">
    <source>
        <dbReference type="Proteomes" id="UP001501116"/>
    </source>
</evidence>
<sequence length="828" mass="85900">MLDALAGQHAAAVGGASCASILEGRPGSGTSAVLGRFGGELPPASLLRFCCTTDTADEEFAAVRGLLATAGRAIAGNRAPRAALTDLLADGPVTVLVDDAQWCDVRTLRLFGSLLRGGPGLPLCLVLARVAAPRAEADAALAEIASMPRTVVLALGRDEAAPVARRPLDLAERLDGGRAVVLAAAVLGDADHDLVAALSGLPAVKVEAAFEALRPAGAFWTGPARARLLETVPEGELAERRASAARLLDEAARPVHEVAELLVALPRPSEPWMRATLAEAADAALHRGRIQDAARFLRPVLAGTPLGHPDRELLARALLTVDPGGAATEFAALAPKSATPAATRAAVALFAAAEATRPGETGAAMDRTKDLLARVHGGASPRSLAVAALVGLAASRKAATRALSEVTGAASGEPPLSRAEPAVRTAMRLAMSGRQLEVAVSTARGVLRHDRALSSPALLDLGAMLHLADDIPSSVRALDAAVAGTVSGGDTMATGVALAVRSLVLRESGEPRSAAVDARVSVLGAGRLIGSPEAGVVRVALAAALYFDDELAAAERVLRTGAGTTRADGAGGHVTGHRWETPLRLLWLGRISARRGDWQAALLLLAECGRWQEEAGIANPVLAPWWFQSALTLVESGKRMSAARYVEIGRELAERWPTPRARGLVLLAEGAAAAGEAAVEALDEACRVLATSSSRLEHARAEYLLGKELLRRGDRKGARRHLRSAASLCENAGWQRLAVSARDALGSAGGRMTRVARRSAFALTERERAVAGLVARGASNREVAKQLFVSARTVELDLTNVYRKLAVDGRAELPAALDLDGGHRDLAG</sequence>
<keyword evidence="6" id="KW-1185">Reference proteome</keyword>
<dbReference type="InterPro" id="IPR000792">
    <property type="entry name" value="Tscrpt_reg_LuxR_C"/>
</dbReference>
<proteinExistence type="predicted"/>
<name>A0ABN2QGX2_9PSEU</name>